<name>A0ABD5LVH3_PROMI</name>
<reference evidence="1" key="1">
    <citation type="submission" date="2021-05" db="EMBL/GenBank/DDBJ databases">
        <title>First report of NDM-5 and VEB-6 producing Proteus mirabilis isolated from blood of a sepsis patient in Kolkata, India.</title>
        <authorList>
            <person name="Halder G."/>
            <person name="Chaudhuri B."/>
            <person name="Dutta S."/>
        </authorList>
    </citation>
    <scope>NUCLEOTIDE SEQUENCE [LARGE SCALE GENOMIC DNA]</scope>
    <source>
        <strain evidence="1">7049</strain>
    </source>
</reference>
<accession>A0ABD5LVH3</accession>
<comment type="caution">
    <text evidence="1">The sequence shown here is derived from an EMBL/GenBank/DDBJ whole genome shotgun (WGS) entry which is preliminary data.</text>
</comment>
<sequence length="76" mass="8693">MGRYPENYKRIQAEISNMLGNDLLLSSEERSRDRLLRVRKGMAHILSEVFPLIDDPKNKNSITGWKPLAVSVAQKP</sequence>
<evidence type="ECO:0000313" key="1">
    <source>
        <dbReference type="EMBL" id="MEY2343638.1"/>
    </source>
</evidence>
<gene>
    <name evidence="1" type="ORF">I3679_002690</name>
</gene>
<dbReference type="AlphaFoldDB" id="A0ABD5LVH3"/>
<organism evidence="1">
    <name type="scientific">Proteus mirabilis</name>
    <dbReference type="NCBI Taxonomy" id="584"/>
    <lineage>
        <taxon>Bacteria</taxon>
        <taxon>Pseudomonadati</taxon>
        <taxon>Pseudomonadota</taxon>
        <taxon>Gammaproteobacteria</taxon>
        <taxon>Enterobacterales</taxon>
        <taxon>Morganellaceae</taxon>
        <taxon>Proteus</taxon>
    </lineage>
</organism>
<dbReference type="EMBL" id="JADQCH020000001">
    <property type="protein sequence ID" value="MEY2343638.1"/>
    <property type="molecule type" value="Genomic_DNA"/>
</dbReference>
<proteinExistence type="predicted"/>
<protein>
    <submittedName>
        <fullName evidence="1">Uncharacterized protein</fullName>
    </submittedName>
</protein>